<comment type="similarity">
    <text evidence="1">Belongs to the UPF0311 family.</text>
</comment>
<evidence type="ECO:0000256" key="1">
    <source>
        <dbReference type="HAMAP-Rule" id="MF_00775"/>
    </source>
</evidence>
<gene>
    <name evidence="2" type="ORF">JJB11_02930</name>
</gene>
<dbReference type="Pfam" id="PF11578">
    <property type="entry name" value="DUF3237"/>
    <property type="match status" value="1"/>
</dbReference>
<proteinExistence type="inferred from homology"/>
<comment type="caution">
    <text evidence="2">The sequence shown here is derived from an EMBL/GenBank/DDBJ whole genome shotgun (WGS) entry which is preliminary data.</text>
</comment>
<name>A0A934TPB4_9BURK</name>
<dbReference type="EMBL" id="JAEPWM010000001">
    <property type="protein sequence ID" value="MBK6005036.1"/>
    <property type="molecule type" value="Genomic_DNA"/>
</dbReference>
<reference evidence="2" key="2">
    <citation type="submission" date="2021-01" db="EMBL/GenBank/DDBJ databases">
        <authorList>
            <person name="Kang M."/>
        </authorList>
    </citation>
    <scope>NUCLEOTIDE SEQUENCE</scope>
    <source>
        <strain evidence="2">KACC 17527</strain>
    </source>
</reference>
<accession>A0A934TPB4</accession>
<sequence length="157" mass="17114">MERTSPISLRLNHFADLSVQVAAPTEVGITPAGRRRMIAITGGEASGHGWSARVLPGGADYQLIVSDTRAELEAHYLLETDGGDRIYVRNHAIRVAAAEVTGAIARGEPVDPAQVYFRCVPTLQTASRALHWINDRLFAGAGERRPDRVVMSFYAMD</sequence>
<keyword evidence="3" id="KW-1185">Reference proteome</keyword>
<dbReference type="PANTHER" id="PTHR37315:SF1">
    <property type="entry name" value="UPF0311 PROTEIN BLR7842"/>
    <property type="match status" value="1"/>
</dbReference>
<dbReference type="Proteomes" id="UP000630528">
    <property type="component" value="Unassembled WGS sequence"/>
</dbReference>
<dbReference type="Gene3D" id="2.40.160.20">
    <property type="match status" value="1"/>
</dbReference>
<evidence type="ECO:0000313" key="3">
    <source>
        <dbReference type="Proteomes" id="UP000630528"/>
    </source>
</evidence>
<dbReference type="InterPro" id="IPR020915">
    <property type="entry name" value="UPF0311"/>
</dbReference>
<dbReference type="HAMAP" id="MF_00775">
    <property type="entry name" value="UPF0311"/>
    <property type="match status" value="1"/>
</dbReference>
<organism evidence="2 3">
    <name type="scientific">Ramlibacter ginsenosidimutans</name>
    <dbReference type="NCBI Taxonomy" id="502333"/>
    <lineage>
        <taxon>Bacteria</taxon>
        <taxon>Pseudomonadati</taxon>
        <taxon>Pseudomonadota</taxon>
        <taxon>Betaproteobacteria</taxon>
        <taxon>Burkholderiales</taxon>
        <taxon>Comamonadaceae</taxon>
        <taxon>Ramlibacter</taxon>
    </lineage>
</organism>
<protein>
    <recommendedName>
        <fullName evidence="1">UPF0311 protein JJB11_02930</fullName>
    </recommendedName>
</protein>
<evidence type="ECO:0000313" key="2">
    <source>
        <dbReference type="EMBL" id="MBK6005036.1"/>
    </source>
</evidence>
<dbReference type="AlphaFoldDB" id="A0A934TPB4"/>
<reference evidence="2" key="1">
    <citation type="journal article" date="2012" name="J. Microbiol. Biotechnol.">
        <title>Ramlibacter ginsenosidimutans sp. nov., with ginsenoside-converting activity.</title>
        <authorList>
            <person name="Wang L."/>
            <person name="An D.S."/>
            <person name="Kim S.G."/>
            <person name="Jin F.X."/>
            <person name="Kim S.C."/>
            <person name="Lee S.T."/>
            <person name="Im W.T."/>
        </authorList>
    </citation>
    <scope>NUCLEOTIDE SEQUENCE</scope>
    <source>
        <strain evidence="2">KACC 17527</strain>
    </source>
</reference>
<dbReference type="PANTHER" id="PTHR37315">
    <property type="entry name" value="UPF0311 PROTEIN BLR7842"/>
    <property type="match status" value="1"/>
</dbReference>
<dbReference type="RefSeq" id="WP_201166400.1">
    <property type="nucleotide sequence ID" value="NZ_JAEPWM010000001.1"/>
</dbReference>